<gene>
    <name evidence="1" type="ORF">UFOPK3472_00456</name>
</gene>
<protein>
    <submittedName>
        <fullName evidence="1">Unannotated protein</fullName>
    </submittedName>
</protein>
<sequence>MNPQQDYDEKRAICLAKWAEYHSLKKTFRDMMYTWPRLPQKDIDAARVAWLDAMDAGKQAGKQMRLAKEHLDLDKTVCDALMNPDNYAAVIRALMDKQKAAGIPLFTEDGHDLKCAWCNSRFPDKKRDDGEYVHEDCE</sequence>
<evidence type="ECO:0000313" key="1">
    <source>
        <dbReference type="EMBL" id="CAB4879241.1"/>
    </source>
</evidence>
<dbReference type="EMBL" id="CAFBLX010000018">
    <property type="protein sequence ID" value="CAB4879241.1"/>
    <property type="molecule type" value="Genomic_DNA"/>
</dbReference>
<name>A0A6J7E9M0_9ZZZZ</name>
<reference evidence="1" key="1">
    <citation type="submission" date="2020-05" db="EMBL/GenBank/DDBJ databases">
        <authorList>
            <person name="Chiriac C."/>
            <person name="Salcher M."/>
            <person name="Ghai R."/>
            <person name="Kavagutti S V."/>
        </authorList>
    </citation>
    <scope>NUCLEOTIDE SEQUENCE</scope>
</reference>
<proteinExistence type="predicted"/>
<organism evidence="1">
    <name type="scientific">freshwater metagenome</name>
    <dbReference type="NCBI Taxonomy" id="449393"/>
    <lineage>
        <taxon>unclassified sequences</taxon>
        <taxon>metagenomes</taxon>
        <taxon>ecological metagenomes</taxon>
    </lineage>
</organism>
<dbReference type="AlphaFoldDB" id="A0A6J7E9M0"/>
<accession>A0A6J7E9M0</accession>